<keyword evidence="4" id="KW-1185">Reference proteome</keyword>
<dbReference type="Gene3D" id="3.50.30.30">
    <property type="match status" value="1"/>
</dbReference>
<dbReference type="SUPFAM" id="SSF52025">
    <property type="entry name" value="PA domain"/>
    <property type="match status" value="1"/>
</dbReference>
<dbReference type="InParanoid" id="E0VUM2"/>
<sequence length="687" mass="78372">MQRVLSFPPPSRGFGDPTEFVSKRMCFSFMFSLGFLAFLGGFLLGRFVFDQELELSRNKLKKAHLHHQQVFGTYKNYSQFNVTNLLDDISESSILEHVSLLKNKTIFESVIEPRKEAEIIQKHLSENGFDLVSPLVESQIHLSYPKNDKTIILQINDTREKYNDKRKSGTQSEGEGGAVVKGNVVYVNFGRNEDYHFLDSVGVTATGNVVLVRAGGIPSIDIVNNALDHEAEGIIVYVDPQQEKTVKLPVITPSDLAKLKILHGNQIDKWNGKVPVLEIDSKDAEKIFTNMFENELTSESWRGKLKCSYPIGPGFKKTNWKIKMEINTIDTVEKYFDVLGALRGSQEPDRFVMLASEKISKNDSMMANGILMEISRVLGNLKNKGWRPHRSIVIAFWGLNGPNQHLMSHPENLWSELISKTVAYLKVDSDFKLGNNKTQSIATPILEKLFFKTLENVNMEKPSIDVMLPLITDNVFIYYGIPYLKMESFKPSNNETIKEITRFWSSAIWNVAENHNLPYSLNSYVKFFKHSIQVLEKRFKTIAIKHTLFLETLFKSVDELIKSIESFDDKWSHADKSKSIEMRIMNDQLLHFVHSINCNKENNVNNGVSYSAFGSEHLIFTKSYTGNDDKAGFGILQDLLREITSKTKAPDDIHQKIITHLANLVECLNFSKYALIENLETLITWKM</sequence>
<name>E0VUM2_PEDHC</name>
<reference evidence="2" key="2">
    <citation type="submission" date="2007-04" db="EMBL/GenBank/DDBJ databases">
        <title>The genome of the human body louse.</title>
        <authorList>
            <consortium name="The Human Body Louse Genome Consortium"/>
            <person name="Kirkness E."/>
            <person name="Walenz B."/>
            <person name="Hass B."/>
            <person name="Bruggner R."/>
            <person name="Strausberg R."/>
        </authorList>
    </citation>
    <scope>NUCLEOTIDE SEQUENCE</scope>
    <source>
        <strain evidence="2">USDA</strain>
    </source>
</reference>
<dbReference type="AlphaFoldDB" id="E0VUM2"/>
<dbReference type="KEGG" id="phu:Phum_PHUM452380"/>
<protein>
    <submittedName>
        <fullName evidence="2 3">Transferrin receptor protein, putative</fullName>
        <ecNumber evidence="2">3.4.17.21</ecNumber>
    </submittedName>
</protein>
<dbReference type="STRING" id="121224.E0VUM2"/>
<evidence type="ECO:0000313" key="2">
    <source>
        <dbReference type="EMBL" id="EEB17078.1"/>
    </source>
</evidence>
<evidence type="ECO:0000313" key="3">
    <source>
        <dbReference type="EnsemblMetazoa" id="PHUM452380-PA"/>
    </source>
</evidence>
<dbReference type="OMA" id="SIEMRIM"/>
<organism>
    <name type="scientific">Pediculus humanus subsp. corporis</name>
    <name type="common">Body louse</name>
    <dbReference type="NCBI Taxonomy" id="121224"/>
    <lineage>
        <taxon>Eukaryota</taxon>
        <taxon>Metazoa</taxon>
        <taxon>Ecdysozoa</taxon>
        <taxon>Arthropoda</taxon>
        <taxon>Hexapoda</taxon>
        <taxon>Insecta</taxon>
        <taxon>Pterygota</taxon>
        <taxon>Neoptera</taxon>
        <taxon>Paraneoptera</taxon>
        <taxon>Psocodea</taxon>
        <taxon>Troctomorpha</taxon>
        <taxon>Phthiraptera</taxon>
        <taxon>Anoplura</taxon>
        <taxon>Pediculidae</taxon>
        <taxon>Pediculus</taxon>
    </lineage>
</organism>
<keyword evidence="2" id="KW-0645">Protease</keyword>
<keyword evidence="1" id="KW-0812">Transmembrane</keyword>
<dbReference type="Gene3D" id="3.40.630.10">
    <property type="entry name" value="Zn peptidases"/>
    <property type="match status" value="1"/>
</dbReference>
<feature type="transmembrane region" description="Helical" evidence="1">
    <location>
        <begin position="27"/>
        <end position="49"/>
    </location>
</feature>
<keyword evidence="1" id="KW-1133">Transmembrane helix</keyword>
<evidence type="ECO:0000256" key="1">
    <source>
        <dbReference type="SAM" id="Phobius"/>
    </source>
</evidence>
<dbReference type="InterPro" id="IPR046450">
    <property type="entry name" value="PA_dom_sf"/>
</dbReference>
<dbReference type="SUPFAM" id="SSF47672">
    <property type="entry name" value="Transferrin receptor-like dimerisation domain"/>
    <property type="match status" value="1"/>
</dbReference>
<accession>E0VUM2</accession>
<dbReference type="OrthoDB" id="5841748at2759"/>
<dbReference type="PANTHER" id="PTHR10404">
    <property type="entry name" value="N-ACETYLATED-ALPHA-LINKED ACIDIC DIPEPTIDASE"/>
    <property type="match status" value="1"/>
</dbReference>
<dbReference type="GO" id="GO:0004181">
    <property type="term" value="F:metallocarboxypeptidase activity"/>
    <property type="evidence" value="ECO:0007669"/>
    <property type="project" value="UniProtKB-EC"/>
</dbReference>
<dbReference type="InterPro" id="IPR039373">
    <property type="entry name" value="Peptidase_M28B"/>
</dbReference>
<dbReference type="Proteomes" id="UP000009046">
    <property type="component" value="Unassembled WGS sequence"/>
</dbReference>
<keyword evidence="2" id="KW-0378">Hydrolase</keyword>
<reference evidence="2" key="1">
    <citation type="submission" date="2007-04" db="EMBL/GenBank/DDBJ databases">
        <title>Annotation of Pediculus humanus corporis strain USDA.</title>
        <authorList>
            <person name="Kirkness E."/>
            <person name="Hannick L."/>
            <person name="Hass B."/>
            <person name="Bruggner R."/>
            <person name="Lawson D."/>
            <person name="Bidwell S."/>
            <person name="Joardar V."/>
            <person name="Caler E."/>
            <person name="Walenz B."/>
            <person name="Inman J."/>
            <person name="Schobel S."/>
            <person name="Galinsky K."/>
            <person name="Amedeo P."/>
            <person name="Strausberg R."/>
        </authorList>
    </citation>
    <scope>NUCLEOTIDE SEQUENCE</scope>
    <source>
        <strain evidence="2">USDA</strain>
    </source>
</reference>
<dbReference type="EnsemblMetazoa" id="PHUM452380-RA">
    <property type="protein sequence ID" value="PHUM452380-PA"/>
    <property type="gene ID" value="PHUM452380"/>
</dbReference>
<dbReference type="EMBL" id="DS235787">
    <property type="protein sequence ID" value="EEB17078.1"/>
    <property type="molecule type" value="Genomic_DNA"/>
</dbReference>
<keyword evidence="2" id="KW-0675">Receptor</keyword>
<dbReference type="EMBL" id="AAZO01005508">
    <property type="status" value="NOT_ANNOTATED_CDS"/>
    <property type="molecule type" value="Genomic_DNA"/>
</dbReference>
<dbReference type="SUPFAM" id="SSF53187">
    <property type="entry name" value="Zn-dependent exopeptidases"/>
    <property type="match status" value="1"/>
</dbReference>
<dbReference type="EC" id="3.4.17.21" evidence="2"/>
<dbReference type="Gene3D" id="1.20.930.40">
    <property type="entry name" value="Transferrin receptor-like, dimerisation domain"/>
    <property type="match status" value="1"/>
</dbReference>
<dbReference type="GeneID" id="8230355"/>
<proteinExistence type="predicted"/>
<dbReference type="CTD" id="8230355"/>
<dbReference type="eggNOG" id="KOG2195">
    <property type="taxonomic scope" value="Eukaryota"/>
</dbReference>
<gene>
    <name evidence="3" type="primary">8230355</name>
    <name evidence="2" type="ORF">Phum_PHUM452380</name>
</gene>
<keyword evidence="2" id="KW-0121">Carboxypeptidase</keyword>
<dbReference type="HOGENOM" id="CLU_400791_0_0_1"/>
<keyword evidence="1" id="KW-0472">Membrane</keyword>
<dbReference type="VEuPathDB" id="VectorBase:PHUM452380"/>
<dbReference type="RefSeq" id="XP_002429816.1">
    <property type="nucleotide sequence ID" value="XM_002429771.1"/>
</dbReference>
<evidence type="ECO:0000313" key="4">
    <source>
        <dbReference type="Proteomes" id="UP000009046"/>
    </source>
</evidence>
<dbReference type="PANTHER" id="PTHR10404:SF46">
    <property type="entry name" value="VACUOLAR PROTEIN SORTING-ASSOCIATED PROTEIN 70"/>
    <property type="match status" value="1"/>
</dbReference>
<reference evidence="3" key="3">
    <citation type="submission" date="2020-05" db="UniProtKB">
        <authorList>
            <consortium name="EnsemblMetazoa"/>
        </authorList>
    </citation>
    <scope>IDENTIFICATION</scope>
    <source>
        <strain evidence="3">USDA</strain>
    </source>
</reference>
<dbReference type="InterPro" id="IPR036757">
    <property type="entry name" value="TFR-like_dimer_dom_sf"/>
</dbReference>